<feature type="transmembrane region" description="Helical" evidence="6">
    <location>
        <begin position="143"/>
        <end position="165"/>
    </location>
</feature>
<evidence type="ECO:0000256" key="1">
    <source>
        <dbReference type="ARBA" id="ARBA00004141"/>
    </source>
</evidence>
<keyword evidence="9" id="KW-1185">Reference proteome</keyword>
<evidence type="ECO:0000256" key="5">
    <source>
        <dbReference type="ARBA" id="ARBA00023136"/>
    </source>
</evidence>
<comment type="subcellular location">
    <subcellularLocation>
        <location evidence="1">Membrane</location>
        <topology evidence="1">Multi-pass membrane protein</topology>
    </subcellularLocation>
</comment>
<feature type="transmembrane region" description="Helical" evidence="6">
    <location>
        <begin position="318"/>
        <end position="337"/>
    </location>
</feature>
<feature type="transmembrane region" description="Helical" evidence="6">
    <location>
        <begin position="384"/>
        <end position="410"/>
    </location>
</feature>
<dbReference type="GeneID" id="89976888"/>
<gene>
    <name evidence="8" type="ORF">LTR84_008725</name>
</gene>
<evidence type="ECO:0000313" key="9">
    <source>
        <dbReference type="Proteomes" id="UP001358417"/>
    </source>
</evidence>
<keyword evidence="3 6" id="KW-0812">Transmembrane</keyword>
<protein>
    <recommendedName>
        <fullName evidence="7">Amino acid transporter transmembrane domain-containing protein</fullName>
    </recommendedName>
</protein>
<evidence type="ECO:0000256" key="2">
    <source>
        <dbReference type="ARBA" id="ARBA00008066"/>
    </source>
</evidence>
<reference evidence="8 9" key="1">
    <citation type="submission" date="2023-08" db="EMBL/GenBank/DDBJ databases">
        <title>Black Yeasts Isolated from many extreme environments.</title>
        <authorList>
            <person name="Coleine C."/>
            <person name="Stajich J.E."/>
            <person name="Selbmann L."/>
        </authorList>
    </citation>
    <scope>NUCLEOTIDE SEQUENCE [LARGE SCALE GENOMIC DNA]</scope>
    <source>
        <strain evidence="8 9">CCFEE 5792</strain>
    </source>
</reference>
<keyword evidence="5 6" id="KW-0472">Membrane</keyword>
<feature type="transmembrane region" description="Helical" evidence="6">
    <location>
        <begin position="68"/>
        <end position="88"/>
    </location>
</feature>
<feature type="transmembrane region" description="Helical" evidence="6">
    <location>
        <begin position="438"/>
        <end position="460"/>
    </location>
</feature>
<dbReference type="AlphaFoldDB" id="A0AAV9MWM1"/>
<feature type="transmembrane region" description="Helical" evidence="6">
    <location>
        <begin position="358"/>
        <end position="378"/>
    </location>
</feature>
<evidence type="ECO:0000256" key="4">
    <source>
        <dbReference type="ARBA" id="ARBA00022989"/>
    </source>
</evidence>
<dbReference type="PANTHER" id="PTHR22950:SF668">
    <property type="entry name" value="AMINO ACID TRANSPORTER (EUROFUNG)"/>
    <property type="match status" value="1"/>
</dbReference>
<comment type="similarity">
    <text evidence="2">Belongs to the amino acid/polyamine transporter 2 family.</text>
</comment>
<comment type="caution">
    <text evidence="8">The sequence shown here is derived from an EMBL/GenBank/DDBJ whole genome shotgun (WGS) entry which is preliminary data.</text>
</comment>
<dbReference type="InterPro" id="IPR013057">
    <property type="entry name" value="AA_transpt_TM"/>
</dbReference>
<evidence type="ECO:0000259" key="7">
    <source>
        <dbReference type="Pfam" id="PF01490"/>
    </source>
</evidence>
<dbReference type="GO" id="GO:0016020">
    <property type="term" value="C:membrane"/>
    <property type="evidence" value="ECO:0007669"/>
    <property type="project" value="UniProtKB-SubCell"/>
</dbReference>
<sequence length="478" mass="51863">MANASEMSDYEKYRFSSARDVDIHHHALSASHLRGVADDPPTGYDHEHDVFGNEDNAAIKYKTLSWPLVAVLMIAEIVSNGMLSLPAATAVVGIVPGVVLIAFLGIFALYTSLVLVDFKINHPQVHNMGDAGMILGGPIVREILSAGTVIFAICATGSQLLAGQITLGVLSENKLCLMWYTGIFAIPTLLLSFPRTLDQLSWLCIPSCICILVAGLVGMGAAGANPVPDRHIDIARSASFYDAFLSITNPVFSYAGHFMFFILISEMKNPRDAKKAAWVLQIFATTFYVVFAIVMYVYLGPSVASPAFSSLPPKWAKATYGIALTNFLIAGSLYSHTAAKLFFIRFFRRTRHLHEHTVLGWGTWTILIILANGAAFVLAVGVPIFGYLVSITASLFASWYTYGIAGAFWLHDSYHGLDRGRSRGLHGRAAWMRSPGKTIVNLLTFLAGAFICVAGTYVSIKLIIDAYDSGTVGEPFAC</sequence>
<evidence type="ECO:0000313" key="8">
    <source>
        <dbReference type="EMBL" id="KAK5045939.1"/>
    </source>
</evidence>
<feature type="transmembrane region" description="Helical" evidence="6">
    <location>
        <begin position="200"/>
        <end position="223"/>
    </location>
</feature>
<feature type="transmembrane region" description="Helical" evidence="6">
    <location>
        <begin position="177"/>
        <end position="193"/>
    </location>
</feature>
<dbReference type="Pfam" id="PF01490">
    <property type="entry name" value="Aa_trans"/>
    <property type="match status" value="1"/>
</dbReference>
<feature type="transmembrane region" description="Helical" evidence="6">
    <location>
        <begin position="243"/>
        <end position="264"/>
    </location>
</feature>
<accession>A0AAV9MWM1</accession>
<proteinExistence type="inferred from homology"/>
<feature type="transmembrane region" description="Helical" evidence="6">
    <location>
        <begin position="276"/>
        <end position="298"/>
    </location>
</feature>
<dbReference type="RefSeq" id="XP_064701544.1">
    <property type="nucleotide sequence ID" value="XM_064852270.1"/>
</dbReference>
<dbReference type="Proteomes" id="UP001358417">
    <property type="component" value="Unassembled WGS sequence"/>
</dbReference>
<feature type="transmembrane region" description="Helical" evidence="6">
    <location>
        <begin position="94"/>
        <end position="116"/>
    </location>
</feature>
<keyword evidence="4 6" id="KW-1133">Transmembrane helix</keyword>
<dbReference type="GO" id="GO:0015179">
    <property type="term" value="F:L-amino acid transmembrane transporter activity"/>
    <property type="evidence" value="ECO:0007669"/>
    <property type="project" value="TreeGrafter"/>
</dbReference>
<evidence type="ECO:0000256" key="6">
    <source>
        <dbReference type="SAM" id="Phobius"/>
    </source>
</evidence>
<name>A0AAV9MWM1_9EURO</name>
<feature type="domain" description="Amino acid transporter transmembrane" evidence="7">
    <location>
        <begin position="63"/>
        <end position="410"/>
    </location>
</feature>
<dbReference type="PANTHER" id="PTHR22950">
    <property type="entry name" value="AMINO ACID TRANSPORTER"/>
    <property type="match status" value="1"/>
</dbReference>
<evidence type="ECO:0000256" key="3">
    <source>
        <dbReference type="ARBA" id="ARBA00022692"/>
    </source>
</evidence>
<dbReference type="EMBL" id="JAVRRD010000033">
    <property type="protein sequence ID" value="KAK5045939.1"/>
    <property type="molecule type" value="Genomic_DNA"/>
</dbReference>
<organism evidence="8 9">
    <name type="scientific">Exophiala bonariae</name>
    <dbReference type="NCBI Taxonomy" id="1690606"/>
    <lineage>
        <taxon>Eukaryota</taxon>
        <taxon>Fungi</taxon>
        <taxon>Dikarya</taxon>
        <taxon>Ascomycota</taxon>
        <taxon>Pezizomycotina</taxon>
        <taxon>Eurotiomycetes</taxon>
        <taxon>Chaetothyriomycetidae</taxon>
        <taxon>Chaetothyriales</taxon>
        <taxon>Herpotrichiellaceae</taxon>
        <taxon>Exophiala</taxon>
    </lineage>
</organism>